<evidence type="ECO:0000313" key="2">
    <source>
        <dbReference type="Proteomes" id="UP000291933"/>
    </source>
</evidence>
<evidence type="ECO:0000313" key="1">
    <source>
        <dbReference type="EMBL" id="TBT95291.1"/>
    </source>
</evidence>
<dbReference type="AlphaFoldDB" id="A0A4V2JT91"/>
<organism evidence="1 2">
    <name type="scientific">Propioniciclava tarda</name>
    <dbReference type="NCBI Taxonomy" id="433330"/>
    <lineage>
        <taxon>Bacteria</taxon>
        <taxon>Bacillati</taxon>
        <taxon>Actinomycetota</taxon>
        <taxon>Actinomycetes</taxon>
        <taxon>Propionibacteriales</taxon>
        <taxon>Propionibacteriaceae</taxon>
        <taxon>Propioniciclava</taxon>
    </lineage>
</organism>
<reference evidence="1 2" key="1">
    <citation type="submission" date="2019-01" db="EMBL/GenBank/DDBJ databases">
        <title>Lactibacter flavus gen. nov., sp. nov., a novel bacterium of the family Propionibacteriaceae isolated from raw milk and dairy products.</title>
        <authorList>
            <person name="Huptas C."/>
            <person name="Wenning M."/>
            <person name="Breitenwieser F."/>
            <person name="Doll E."/>
            <person name="Von Neubeck M."/>
            <person name="Busse H.-J."/>
            <person name="Scherer S."/>
        </authorList>
    </citation>
    <scope>NUCLEOTIDE SEQUENCE [LARGE SCALE GENOMIC DNA]</scope>
    <source>
        <strain evidence="1 2">DSM 22130</strain>
    </source>
</reference>
<gene>
    <name evidence="1" type="ORF">ET996_05625</name>
</gene>
<dbReference type="OrthoDB" id="1118320at2"/>
<dbReference type="RefSeq" id="WP_131171587.1">
    <property type="nucleotide sequence ID" value="NZ_FXTL01000008.1"/>
</dbReference>
<dbReference type="Proteomes" id="UP000291933">
    <property type="component" value="Unassembled WGS sequence"/>
</dbReference>
<protein>
    <submittedName>
        <fullName evidence="1">Uncharacterized protein</fullName>
    </submittedName>
</protein>
<accession>A0A4V2JT91</accession>
<sequence length="256" mass="28485">MDTHLYFSLIPESLIASHLTPDQFGQYYATGHGFKSKGQVLFFELDPSFRHPFFAIDEALAKCEVHPDGRPKNSVYVATYRVLEHIPVSALGTLYVTTAYGATLALAAADALPAPASGLHLYKEIAPVDSLVASSQDPQRFYESIVVNPSKFVRFPGLFFVELDLGPLAADPMAAAGRDLPYDNIHHLREGLIEAARPDKTSKMVERVQSPEFAYRMVKTGSGFYYGNGPDLVCYPMPSHDDLREHHPLWWRSANK</sequence>
<proteinExistence type="predicted"/>
<comment type="caution">
    <text evidence="1">The sequence shown here is derived from an EMBL/GenBank/DDBJ whole genome shotgun (WGS) entry which is preliminary data.</text>
</comment>
<keyword evidence="2" id="KW-1185">Reference proteome</keyword>
<name>A0A4V2JT91_PROTD</name>
<dbReference type="EMBL" id="SDMR01000005">
    <property type="protein sequence ID" value="TBT95291.1"/>
    <property type="molecule type" value="Genomic_DNA"/>
</dbReference>